<organism evidence="1 2">
    <name type="scientific">Bacillus cereus</name>
    <dbReference type="NCBI Taxonomy" id="1396"/>
    <lineage>
        <taxon>Bacteria</taxon>
        <taxon>Bacillati</taxon>
        <taxon>Bacillota</taxon>
        <taxon>Bacilli</taxon>
        <taxon>Bacillales</taxon>
        <taxon>Bacillaceae</taxon>
        <taxon>Bacillus</taxon>
        <taxon>Bacillus cereus group</taxon>
    </lineage>
</organism>
<accession>A0A0G8F2S4</accession>
<protein>
    <recommendedName>
        <fullName evidence="3">Protease</fullName>
    </recommendedName>
</protein>
<dbReference type="Gene3D" id="2.30.110.10">
    <property type="entry name" value="Electron Transport, Fmn-binding Protein, Chain A"/>
    <property type="match status" value="1"/>
</dbReference>
<dbReference type="InterPro" id="IPR012349">
    <property type="entry name" value="Split_barrel_FMN-bd"/>
</dbReference>
<dbReference type="PATRIC" id="fig|1396.428.peg.3362"/>
<dbReference type="RefSeq" id="WP_046954826.1">
    <property type="nucleotide sequence ID" value="NZ_LCYI01000019.1"/>
</dbReference>
<dbReference type="PIRSF" id="PIRSF010372">
    <property type="entry name" value="PaiB"/>
    <property type="match status" value="1"/>
</dbReference>
<sequence length="207" mass="24177">MYIPKYFKVTNVDEIWDFVQKNSFGTIVTTKKEKPIATHLPFGLTKKGDDYFITGHMAYGNPQWRTFETCEDVLVIFQGPHSYISSSWYENEEVPTWNYQAVHIYGKASILDKEELVDELTTMLKKYEEHRKNPILWDKLSPTLLENELKGIVGFKIKVGDIQAAYKLSQNRNETDYINIIEKLYDEENPDAKQMAKLMGSRLKNHI</sequence>
<dbReference type="Proteomes" id="UP000035214">
    <property type="component" value="Unassembled WGS sequence"/>
</dbReference>
<evidence type="ECO:0000313" key="1">
    <source>
        <dbReference type="EMBL" id="KLA30843.1"/>
    </source>
</evidence>
<dbReference type="AlphaFoldDB" id="A0A0G8F2S4"/>
<dbReference type="Pfam" id="PF04299">
    <property type="entry name" value="FMN_bind_2"/>
    <property type="match status" value="1"/>
</dbReference>
<dbReference type="PANTHER" id="PTHR35802">
    <property type="entry name" value="PROTEASE SYNTHASE AND SPORULATION PROTEIN PAI 2"/>
    <property type="match status" value="1"/>
</dbReference>
<name>A0A0G8F2S4_BACCE</name>
<dbReference type="InterPro" id="IPR007396">
    <property type="entry name" value="TR_PAI2-type"/>
</dbReference>
<dbReference type="EMBL" id="LCYI01000019">
    <property type="protein sequence ID" value="KLA30843.1"/>
    <property type="molecule type" value="Genomic_DNA"/>
</dbReference>
<dbReference type="SUPFAM" id="SSF50475">
    <property type="entry name" value="FMN-binding split barrel"/>
    <property type="match status" value="1"/>
</dbReference>
<proteinExistence type="predicted"/>
<reference evidence="1 2" key="1">
    <citation type="submission" date="2015-04" db="EMBL/GenBank/DDBJ databases">
        <title>Draft Genome Sequences of Eight Spore-Forming Food Isolates of Bacillus cereus Genome sequencing.</title>
        <authorList>
            <person name="Krawcyk A.O."/>
            <person name="de Jong A."/>
            <person name="Eijlander R.T."/>
            <person name="Berendsen E.M."/>
            <person name="Holsappel S."/>
            <person name="Wells-Bennik M."/>
            <person name="Kuipers O.P."/>
        </authorList>
    </citation>
    <scope>NUCLEOTIDE SEQUENCE [LARGE SCALE GENOMIC DNA]</scope>
    <source>
        <strain evidence="1 2">B4077</strain>
    </source>
</reference>
<evidence type="ECO:0008006" key="3">
    <source>
        <dbReference type="Google" id="ProtNLM"/>
    </source>
</evidence>
<dbReference type="PANTHER" id="PTHR35802:SF1">
    <property type="entry name" value="PROTEASE SYNTHASE AND SPORULATION PROTEIN PAI 2"/>
    <property type="match status" value="1"/>
</dbReference>
<evidence type="ECO:0000313" key="2">
    <source>
        <dbReference type="Proteomes" id="UP000035214"/>
    </source>
</evidence>
<comment type="caution">
    <text evidence="1">The sequence shown here is derived from an EMBL/GenBank/DDBJ whole genome shotgun (WGS) entry which is preliminary data.</text>
</comment>
<gene>
    <name evidence="1" type="ORF">B4077_4063</name>
</gene>